<name>A0A3M2HMS0_9GAMM</name>
<evidence type="ECO:0000256" key="1">
    <source>
        <dbReference type="SAM" id="Phobius"/>
    </source>
</evidence>
<proteinExistence type="predicted"/>
<reference evidence="2 3" key="1">
    <citation type="submission" date="2018-10" db="EMBL/GenBank/DDBJ databases">
        <title>Proposal of Lysobacter pythonis sp. nov. isolated from royal pythons (Python regius).</title>
        <authorList>
            <person name="Hans-Juergen B."/>
            <person name="Huptas C."/>
            <person name="Sandra B."/>
            <person name="Igor L."/>
            <person name="Joachim S."/>
            <person name="Siegfried S."/>
            <person name="Mareike W."/>
            <person name="Peter K."/>
        </authorList>
    </citation>
    <scope>NUCLEOTIDE SEQUENCE [LARGE SCALE GENOMIC DNA]</scope>
    <source>
        <strain evidence="2 3">4284/11</strain>
    </source>
</reference>
<comment type="caution">
    <text evidence="2">The sequence shown here is derived from an EMBL/GenBank/DDBJ whole genome shotgun (WGS) entry which is preliminary data.</text>
</comment>
<dbReference type="OrthoDB" id="5405606at2"/>
<dbReference type="InterPro" id="IPR025060">
    <property type="entry name" value="DUF3999"/>
</dbReference>
<dbReference type="EMBL" id="RFLY01000011">
    <property type="protein sequence ID" value="RMH91006.1"/>
    <property type="molecule type" value="Genomic_DNA"/>
</dbReference>
<accession>A0A3M2HMS0</accession>
<dbReference type="AlphaFoldDB" id="A0A3M2HMS0"/>
<dbReference type="Pfam" id="PF13163">
    <property type="entry name" value="DUF3999"/>
    <property type="match status" value="1"/>
</dbReference>
<keyword evidence="1" id="KW-0812">Transmembrane</keyword>
<evidence type="ECO:0000313" key="3">
    <source>
        <dbReference type="Proteomes" id="UP000275012"/>
    </source>
</evidence>
<organism evidence="2 3">
    <name type="scientific">Solilutibacter pythonis</name>
    <dbReference type="NCBI Taxonomy" id="2483112"/>
    <lineage>
        <taxon>Bacteria</taxon>
        <taxon>Pseudomonadati</taxon>
        <taxon>Pseudomonadota</taxon>
        <taxon>Gammaproteobacteria</taxon>
        <taxon>Lysobacterales</taxon>
        <taxon>Lysobacteraceae</taxon>
        <taxon>Solilutibacter</taxon>
    </lineage>
</organism>
<keyword evidence="1" id="KW-0472">Membrane</keyword>
<dbReference type="Proteomes" id="UP000275012">
    <property type="component" value="Unassembled WGS sequence"/>
</dbReference>
<feature type="transmembrane region" description="Helical" evidence="1">
    <location>
        <begin position="412"/>
        <end position="433"/>
    </location>
</feature>
<keyword evidence="3" id="KW-1185">Reference proteome</keyword>
<keyword evidence="1" id="KW-1133">Transmembrane helix</keyword>
<dbReference type="RefSeq" id="WP_122101758.1">
    <property type="nucleotide sequence ID" value="NZ_RFLY01000011.1"/>
</dbReference>
<sequence length="446" mass="49020">MISPRFRTLCLLPAFGLMLAATGWLRQWPVRLSVLDAGAYRIDISEAVYHAAGRADLGDVDVLDARGQPVPAMLFTAAVPDARATAPQGLPWFPLPDAAALPNTELRVISERADDGRVLRLETREAASNEPSRSWLVDASALRAPLVALRLALTPDAQVEARLRVEGSDDLARWRVLRIDAGVLQLRRDGHVLRQTRIPLDGGARYLRLVLEKGDALPLAGVEAETIVTTAGPAREWRDYAASAASPDRKSFEFVVDGRQPFDRADVVLPGNSAARWRLESRDRADAPWRWRAGPWTQFQLGEAQRSPAQALPRLRQRQWRLVSDVAIAETPRLRLGWQPEAIVFVAAGEAPYRLVAGSARARRADAPLDELLAQMRARRGREWRPADAHIEGVGEAGDAAALNAPRDWKRIALWSVLVLAALLVVGFATSLLRAKPSRDDSGQGQ</sequence>
<gene>
    <name evidence="2" type="ORF">EBB59_08645</name>
</gene>
<evidence type="ECO:0000313" key="2">
    <source>
        <dbReference type="EMBL" id="RMH91006.1"/>
    </source>
</evidence>
<protein>
    <submittedName>
        <fullName evidence="2">DUF3999 domain-containing protein</fullName>
    </submittedName>
</protein>